<organism evidence="1">
    <name type="scientific">Glycine max</name>
    <name type="common">Soybean</name>
    <name type="synonym">Glycine hispida</name>
    <dbReference type="NCBI Taxonomy" id="3847"/>
    <lineage>
        <taxon>Eukaryota</taxon>
        <taxon>Viridiplantae</taxon>
        <taxon>Streptophyta</taxon>
        <taxon>Embryophyta</taxon>
        <taxon>Tracheophyta</taxon>
        <taxon>Spermatophyta</taxon>
        <taxon>Magnoliopsida</taxon>
        <taxon>eudicotyledons</taxon>
        <taxon>Gunneridae</taxon>
        <taxon>Pentapetalae</taxon>
        <taxon>rosids</taxon>
        <taxon>fabids</taxon>
        <taxon>Fabales</taxon>
        <taxon>Fabaceae</taxon>
        <taxon>Papilionoideae</taxon>
        <taxon>50 kb inversion clade</taxon>
        <taxon>NPAAA clade</taxon>
        <taxon>indigoferoid/millettioid clade</taxon>
        <taxon>Phaseoleae</taxon>
        <taxon>Glycine</taxon>
        <taxon>Glycine subgen. Soja</taxon>
    </lineage>
</organism>
<evidence type="ECO:0000313" key="1">
    <source>
        <dbReference type="EMBL" id="ACU20916.1"/>
    </source>
</evidence>
<name>C6TGG4_SOYBN</name>
<proteinExistence type="evidence at transcript level"/>
<dbReference type="EMBL" id="BT096714">
    <property type="protein sequence ID" value="ACU20916.1"/>
    <property type="molecule type" value="mRNA"/>
</dbReference>
<accession>C6TGG4</accession>
<sequence>MKSFQYVQHLIFSLFIRLHLVKLLNYIFFHEGFSATETMGFVTLEGTVSRIASRTRVLGKPLLTYVTDYPSRVQRGRRRIAGGNNIISHVPKQKKNKRIGFFN</sequence>
<reference evidence="1" key="1">
    <citation type="submission" date="2009-08" db="EMBL/GenBank/DDBJ databases">
        <authorList>
            <person name="Cheung F."/>
            <person name="Xiao Y."/>
            <person name="Chan A."/>
            <person name="Moskal W."/>
            <person name="Town C.D."/>
        </authorList>
    </citation>
    <scope>NUCLEOTIDE SEQUENCE</scope>
</reference>
<protein>
    <submittedName>
        <fullName evidence="1">Uncharacterized protein</fullName>
    </submittedName>
</protein>
<dbReference type="AlphaFoldDB" id="C6TGG4"/>